<dbReference type="RefSeq" id="WP_343974864.1">
    <property type="nucleotide sequence ID" value="NZ_BAAAJG010000008.1"/>
</dbReference>
<feature type="transmembrane region" description="Helical" evidence="1">
    <location>
        <begin position="92"/>
        <end position="114"/>
    </location>
</feature>
<organism evidence="2 3">
    <name type="scientific">Pseudonocardia aurantiaca</name>
    <dbReference type="NCBI Taxonomy" id="75290"/>
    <lineage>
        <taxon>Bacteria</taxon>
        <taxon>Bacillati</taxon>
        <taxon>Actinomycetota</taxon>
        <taxon>Actinomycetes</taxon>
        <taxon>Pseudonocardiales</taxon>
        <taxon>Pseudonocardiaceae</taxon>
        <taxon>Pseudonocardia</taxon>
    </lineage>
</organism>
<reference evidence="3" key="1">
    <citation type="journal article" date="2019" name="Int. J. Syst. Evol. Microbiol.">
        <title>The Global Catalogue of Microorganisms (GCM) 10K type strain sequencing project: providing services to taxonomists for standard genome sequencing and annotation.</title>
        <authorList>
            <consortium name="The Broad Institute Genomics Platform"/>
            <consortium name="The Broad Institute Genome Sequencing Center for Infectious Disease"/>
            <person name="Wu L."/>
            <person name="Ma J."/>
        </authorList>
    </citation>
    <scope>NUCLEOTIDE SEQUENCE [LARGE SCALE GENOMIC DNA]</scope>
    <source>
        <strain evidence="3">JCM 12165</strain>
    </source>
</reference>
<dbReference type="Proteomes" id="UP001597145">
    <property type="component" value="Unassembled WGS sequence"/>
</dbReference>
<feature type="transmembrane region" description="Helical" evidence="1">
    <location>
        <begin position="28"/>
        <end position="48"/>
    </location>
</feature>
<dbReference type="GO" id="GO:0008237">
    <property type="term" value="F:metallopeptidase activity"/>
    <property type="evidence" value="ECO:0007669"/>
    <property type="project" value="UniProtKB-KW"/>
</dbReference>
<comment type="caution">
    <text evidence="2">The sequence shown here is derived from an EMBL/GenBank/DDBJ whole genome shotgun (WGS) entry which is preliminary data.</text>
</comment>
<dbReference type="PANTHER" id="PTHR36844:SF1">
    <property type="entry name" value="PROTEASE PRSW"/>
    <property type="match status" value="1"/>
</dbReference>
<feature type="transmembrane region" description="Helical" evidence="1">
    <location>
        <begin position="60"/>
        <end position="80"/>
    </location>
</feature>
<sequence length="257" mass="26728">MWLPVLVIGVLLVVVVHQAIVVTGNPNLVPSLLLLGSLLVPVTFVLYLDGRSPAYDVPLSVLLICGLLGGVLGTAAASVAESDAVQHLGGLPTVLIGLIEECAKLLVPIGVLMFTRYRSNPADGLLVGVAVGTGFAVLETLGYSFVILLVSGSLGLTEQTLLLRGVLSPAAHIAWTGLAAAALWHAHAQRWRPRALVVAVGTFVLVVVLHAIWDAAAYWPTYVIVGGISLALLIRQARKDVLTVDGRARPATPAGAG</sequence>
<keyword evidence="3" id="KW-1185">Reference proteome</keyword>
<keyword evidence="2" id="KW-0645">Protease</keyword>
<feature type="transmembrane region" description="Helical" evidence="1">
    <location>
        <begin position="161"/>
        <end position="183"/>
    </location>
</feature>
<feature type="transmembrane region" description="Helical" evidence="1">
    <location>
        <begin position="126"/>
        <end position="149"/>
    </location>
</feature>
<feature type="transmembrane region" description="Helical" evidence="1">
    <location>
        <begin position="219"/>
        <end position="237"/>
    </location>
</feature>
<keyword evidence="2" id="KW-0378">Hydrolase</keyword>
<evidence type="ECO:0000313" key="3">
    <source>
        <dbReference type="Proteomes" id="UP001597145"/>
    </source>
</evidence>
<evidence type="ECO:0000256" key="1">
    <source>
        <dbReference type="SAM" id="Phobius"/>
    </source>
</evidence>
<evidence type="ECO:0000313" key="2">
    <source>
        <dbReference type="EMBL" id="MFD1529049.1"/>
    </source>
</evidence>
<dbReference type="InterPro" id="IPR026898">
    <property type="entry name" value="PrsW"/>
</dbReference>
<name>A0ABW4FGK3_9PSEU</name>
<dbReference type="EMBL" id="JBHUCP010000004">
    <property type="protein sequence ID" value="MFD1529049.1"/>
    <property type="molecule type" value="Genomic_DNA"/>
</dbReference>
<accession>A0ABW4FGK3</accession>
<dbReference type="Pfam" id="PF13367">
    <property type="entry name" value="PrsW-protease"/>
    <property type="match status" value="1"/>
</dbReference>
<keyword evidence="2" id="KW-0482">Metalloprotease</keyword>
<gene>
    <name evidence="2" type="ORF">ACFSCY_06315</name>
</gene>
<proteinExistence type="predicted"/>
<protein>
    <submittedName>
        <fullName evidence="2">PrsW family intramembrane metalloprotease</fullName>
    </submittedName>
</protein>
<keyword evidence="1" id="KW-0472">Membrane</keyword>
<dbReference type="PANTHER" id="PTHR36844">
    <property type="entry name" value="PROTEASE PRSW"/>
    <property type="match status" value="1"/>
</dbReference>
<keyword evidence="1" id="KW-1133">Transmembrane helix</keyword>
<feature type="transmembrane region" description="Helical" evidence="1">
    <location>
        <begin position="195"/>
        <end position="213"/>
    </location>
</feature>
<keyword evidence="1" id="KW-0812">Transmembrane</keyword>